<reference evidence="6 7" key="1">
    <citation type="submission" date="2021-01" db="EMBL/GenBank/DDBJ databases">
        <title>Whole genome shotgun sequence of Actinoplanes couchii NBRC 106145.</title>
        <authorList>
            <person name="Komaki H."/>
            <person name="Tamura T."/>
        </authorList>
    </citation>
    <scope>NUCLEOTIDE SEQUENCE [LARGE SCALE GENOMIC DNA]</scope>
    <source>
        <strain evidence="6 7">NBRC 106145</strain>
    </source>
</reference>
<keyword evidence="7" id="KW-1185">Reference proteome</keyword>
<gene>
    <name evidence="6" type="ORF">Aco03nite_083070</name>
</gene>
<sequence length="260" mass="28423">MSIYATITGKADPTTPPGPGSGLPLHAELYLLAHDDDTGALLINQQALELGLAGALMLELAFAEHVAVGYRYDEFRSEWQPRPGHLTRCRTEATGNTLLDAALAAIEQTRRRHSDDEHLRAWLCSFAAADLYERARAALVAVGLLQRVQRRRLAGLVRSEVYLPVHYGFAVRARARIRNAVAHHTQTARHRPSSPSDQTAALCGLVNALELAEFLYDAMPLSDLSRWLGQVAEHQNHVAVTAVVQAVDAGRGDLAVVAFR</sequence>
<keyword evidence="2" id="KW-0333">Golgi apparatus</keyword>
<evidence type="ECO:0000313" key="6">
    <source>
        <dbReference type="EMBL" id="GID59903.1"/>
    </source>
</evidence>
<dbReference type="InterPro" id="IPR008628">
    <property type="entry name" value="GPP34-like"/>
</dbReference>
<comment type="caution">
    <text evidence="6">The sequence shown here is derived from an EMBL/GenBank/DDBJ whole genome shotgun (WGS) entry which is preliminary data.</text>
</comment>
<organism evidence="6 7">
    <name type="scientific">Actinoplanes couchii</name>
    <dbReference type="NCBI Taxonomy" id="403638"/>
    <lineage>
        <taxon>Bacteria</taxon>
        <taxon>Bacillati</taxon>
        <taxon>Actinomycetota</taxon>
        <taxon>Actinomycetes</taxon>
        <taxon>Micromonosporales</taxon>
        <taxon>Micromonosporaceae</taxon>
        <taxon>Actinoplanes</taxon>
    </lineage>
</organism>
<evidence type="ECO:0000256" key="2">
    <source>
        <dbReference type="ARBA" id="ARBA00023034"/>
    </source>
</evidence>
<protein>
    <recommendedName>
        <fullName evidence="8">Abi-like protein</fullName>
    </recommendedName>
</protein>
<comment type="subcellular location">
    <subcellularLocation>
        <location evidence="1">Golgi apparatus membrane</location>
        <topology evidence="1">Peripheral membrane protein</topology>
        <orientation evidence="1">Cytoplasmic side</orientation>
    </subcellularLocation>
</comment>
<proteinExistence type="predicted"/>
<evidence type="ECO:0000256" key="1">
    <source>
        <dbReference type="ARBA" id="ARBA00004255"/>
    </source>
</evidence>
<dbReference type="Gene3D" id="1.10.3630.10">
    <property type="entry name" value="yeast vps74-n-term truncation variant domain like"/>
    <property type="match status" value="1"/>
</dbReference>
<evidence type="ECO:0000256" key="3">
    <source>
        <dbReference type="ARBA" id="ARBA00023121"/>
    </source>
</evidence>
<name>A0ABQ3XN36_9ACTN</name>
<evidence type="ECO:0000256" key="5">
    <source>
        <dbReference type="SAM" id="MobiDB-lite"/>
    </source>
</evidence>
<keyword evidence="4" id="KW-0472">Membrane</keyword>
<keyword evidence="3" id="KW-0446">Lipid-binding</keyword>
<evidence type="ECO:0000313" key="7">
    <source>
        <dbReference type="Proteomes" id="UP000612282"/>
    </source>
</evidence>
<dbReference type="Proteomes" id="UP000612282">
    <property type="component" value="Unassembled WGS sequence"/>
</dbReference>
<dbReference type="Pfam" id="PF05719">
    <property type="entry name" value="GPP34"/>
    <property type="match status" value="1"/>
</dbReference>
<dbReference type="InterPro" id="IPR038261">
    <property type="entry name" value="GPP34-like_sf"/>
</dbReference>
<accession>A0ABQ3XN36</accession>
<evidence type="ECO:0000256" key="4">
    <source>
        <dbReference type="ARBA" id="ARBA00023136"/>
    </source>
</evidence>
<feature type="region of interest" description="Disordered" evidence="5">
    <location>
        <begin position="1"/>
        <end position="20"/>
    </location>
</feature>
<evidence type="ECO:0008006" key="8">
    <source>
        <dbReference type="Google" id="ProtNLM"/>
    </source>
</evidence>
<dbReference type="EMBL" id="BOMG01000102">
    <property type="protein sequence ID" value="GID59903.1"/>
    <property type="molecule type" value="Genomic_DNA"/>
</dbReference>
<dbReference type="RefSeq" id="WP_203806401.1">
    <property type="nucleotide sequence ID" value="NZ_BAAAQE010000005.1"/>
</dbReference>